<feature type="transmembrane region" description="Helical" evidence="3">
    <location>
        <begin position="12"/>
        <end position="33"/>
    </location>
</feature>
<sequence>MNIKNQQNGFTLAEMLIVVLILAILATIAYPSYEKFVRDTRIENARADLIYNAQQLERYYIQNRTFVGFNNLEDDNRFFTIQFANGSPSADSFTLQANPIPDTNANEQRVLQLNDSNILVICNSANDISATGVPSDTGCQIQQ</sequence>
<dbReference type="Proteomes" id="UP000005336">
    <property type="component" value="Unassembled WGS sequence"/>
</dbReference>
<dbReference type="Pfam" id="PF07963">
    <property type="entry name" value="N_methyl"/>
    <property type="match status" value="1"/>
</dbReference>
<dbReference type="RefSeq" id="WP_009116268.1">
    <property type="nucleotide sequence ID" value="NZ_JH165159.1"/>
</dbReference>
<dbReference type="PRINTS" id="PR00813">
    <property type="entry name" value="BCTERIALGSPG"/>
</dbReference>
<keyword evidence="3" id="KW-1133">Transmembrane helix</keyword>
<dbReference type="STRING" id="1030841.HMPREF9370_1127"/>
<dbReference type="SUPFAM" id="SSF54523">
    <property type="entry name" value="Pili subunits"/>
    <property type="match status" value="1"/>
</dbReference>
<dbReference type="EMBL" id="AGAZ01000041">
    <property type="protein sequence ID" value="EGZ47282.1"/>
    <property type="molecule type" value="Genomic_DNA"/>
</dbReference>
<dbReference type="NCBIfam" id="TIGR02532">
    <property type="entry name" value="IV_pilin_GFxxxE"/>
    <property type="match status" value="1"/>
</dbReference>
<dbReference type="HOGENOM" id="CLU_091705_6_2_4"/>
<comment type="caution">
    <text evidence="4">The sequence shown here is derived from an EMBL/GenBank/DDBJ whole genome shotgun (WGS) entry which is preliminary data.</text>
</comment>
<keyword evidence="2" id="KW-0488">Methylation</keyword>
<dbReference type="GO" id="GO:0015628">
    <property type="term" value="P:protein secretion by the type II secretion system"/>
    <property type="evidence" value="ECO:0007669"/>
    <property type="project" value="InterPro"/>
</dbReference>
<dbReference type="InterPro" id="IPR012902">
    <property type="entry name" value="N_methyl_site"/>
</dbReference>
<dbReference type="AlphaFoldDB" id="G4CPW7"/>
<dbReference type="InterPro" id="IPR000983">
    <property type="entry name" value="Bac_GSPG_pilin"/>
</dbReference>
<keyword evidence="5" id="KW-1185">Reference proteome</keyword>
<name>G4CPW7_9NEIS</name>
<keyword evidence="3" id="KW-0812">Transmembrane</keyword>
<proteinExistence type="predicted"/>
<dbReference type="PATRIC" id="fig|1030841.3.peg.1105"/>
<organism evidence="4 5">
    <name type="scientific">Neisseria wadsworthii 9715</name>
    <dbReference type="NCBI Taxonomy" id="1030841"/>
    <lineage>
        <taxon>Bacteria</taxon>
        <taxon>Pseudomonadati</taxon>
        <taxon>Pseudomonadota</taxon>
        <taxon>Betaproteobacteria</taxon>
        <taxon>Neisseriales</taxon>
        <taxon>Neisseriaceae</taxon>
        <taxon>Neisseria</taxon>
    </lineage>
</organism>
<protein>
    <submittedName>
        <fullName evidence="4">Type IV pilus-associated protein PilV</fullName>
    </submittedName>
</protein>
<gene>
    <name evidence="4" type="ORF">HMPREF9370_1127</name>
</gene>
<evidence type="ECO:0000256" key="2">
    <source>
        <dbReference type="ARBA" id="ARBA00022481"/>
    </source>
</evidence>
<evidence type="ECO:0000256" key="3">
    <source>
        <dbReference type="SAM" id="Phobius"/>
    </source>
</evidence>
<evidence type="ECO:0000313" key="4">
    <source>
        <dbReference type="EMBL" id="EGZ47282.1"/>
    </source>
</evidence>
<evidence type="ECO:0000313" key="5">
    <source>
        <dbReference type="Proteomes" id="UP000005336"/>
    </source>
</evidence>
<dbReference type="GO" id="GO:0043683">
    <property type="term" value="P:type IV pilus assembly"/>
    <property type="evidence" value="ECO:0007669"/>
    <property type="project" value="InterPro"/>
</dbReference>
<reference evidence="4 5" key="1">
    <citation type="submission" date="2011-06" db="EMBL/GenBank/DDBJ databases">
        <authorList>
            <person name="Muzny D."/>
            <person name="Qin X."/>
            <person name="Deng J."/>
            <person name="Jiang H."/>
            <person name="Liu Y."/>
            <person name="Qu J."/>
            <person name="Song X.-Z."/>
            <person name="Zhang L."/>
            <person name="Thornton R."/>
            <person name="Coyle M."/>
            <person name="Francisco L."/>
            <person name="Jackson L."/>
            <person name="Javaid M."/>
            <person name="Korchina V."/>
            <person name="Kovar C."/>
            <person name="Mata R."/>
            <person name="Mathew T."/>
            <person name="Ngo R."/>
            <person name="Nguyen L."/>
            <person name="Nguyen N."/>
            <person name="Okwuonu G."/>
            <person name="Ongeri F."/>
            <person name="Pham C."/>
            <person name="Simmons D."/>
            <person name="Wilczek-Boney K."/>
            <person name="Hale W."/>
            <person name="Jakkamsetti A."/>
            <person name="Pham P."/>
            <person name="Ruth R."/>
            <person name="San Lucas F."/>
            <person name="Warren J."/>
            <person name="Zhang J."/>
            <person name="Zhao Z."/>
            <person name="Zhou C."/>
            <person name="Zhu D."/>
            <person name="Lee S."/>
            <person name="Bess C."/>
            <person name="Blankenburg K."/>
            <person name="Forbes L."/>
            <person name="Fu Q."/>
            <person name="Gubbala S."/>
            <person name="Hirani K."/>
            <person name="Jayaseelan J.C."/>
            <person name="Lara F."/>
            <person name="Munidasa M."/>
            <person name="Palculict T."/>
            <person name="Patil S."/>
            <person name="Pu L.-L."/>
            <person name="Saada N."/>
            <person name="Tang L."/>
            <person name="Weissenberger G."/>
            <person name="Zhu Y."/>
            <person name="Hemphill L."/>
            <person name="Shang Y."/>
            <person name="Youmans B."/>
            <person name="Ayvaz T."/>
            <person name="Ross M."/>
            <person name="Santibanez J."/>
            <person name="Aqrawi P."/>
            <person name="Gross S."/>
            <person name="Joshi V."/>
            <person name="Fowler G."/>
            <person name="Nazareth L."/>
            <person name="Reid J."/>
            <person name="Worley K."/>
            <person name="Petrosino J."/>
            <person name="Highlander S."/>
            <person name="Gibbs R."/>
        </authorList>
    </citation>
    <scope>NUCLEOTIDE SEQUENCE [LARGE SCALE GENOMIC DNA]</scope>
    <source>
        <strain evidence="4 5">9715</strain>
    </source>
</reference>
<keyword evidence="3" id="KW-0472">Membrane</keyword>
<dbReference type="InterPro" id="IPR045584">
    <property type="entry name" value="Pilin-like"/>
</dbReference>
<comment type="subunit">
    <text evidence="1">The pili are polar flexible filaments of about 5.4 nanometers diameter and 2.5 micrometers average length; they consist of only a single polypeptide chain arranged in a helical configuration of five subunits per turn in the assembled pilus.</text>
</comment>
<dbReference type="Pfam" id="PF16732">
    <property type="entry name" value="ComP_DUS"/>
    <property type="match status" value="1"/>
</dbReference>
<accession>G4CPW7</accession>
<evidence type="ECO:0000256" key="1">
    <source>
        <dbReference type="ARBA" id="ARBA00011156"/>
    </source>
</evidence>
<dbReference type="InterPro" id="IPR031982">
    <property type="entry name" value="PilE-like"/>
</dbReference>
<dbReference type="Gene3D" id="3.30.700.50">
    <property type="match status" value="1"/>
</dbReference>
<dbReference type="GO" id="GO:0015627">
    <property type="term" value="C:type II protein secretion system complex"/>
    <property type="evidence" value="ECO:0007669"/>
    <property type="project" value="InterPro"/>
</dbReference>